<name>A0ABM1T1H9_LIMPO</name>
<evidence type="ECO:0000256" key="3">
    <source>
        <dbReference type="ARBA" id="ARBA00047676"/>
    </source>
</evidence>
<reference evidence="6" key="1">
    <citation type="submission" date="2025-08" db="UniProtKB">
        <authorList>
            <consortium name="RefSeq"/>
        </authorList>
    </citation>
    <scope>IDENTIFICATION</scope>
    <source>
        <tissue evidence="6">Muscle</tissue>
    </source>
</reference>
<dbReference type="PANTHER" id="PTHR10472">
    <property type="entry name" value="D-TYROSYL-TRNA TYR DEACYLASE"/>
    <property type="match status" value="1"/>
</dbReference>
<dbReference type="RefSeq" id="XP_022249735.1">
    <property type="nucleotide sequence ID" value="XM_022394027.1"/>
</dbReference>
<dbReference type="Proteomes" id="UP000694941">
    <property type="component" value="Unplaced"/>
</dbReference>
<dbReference type="Pfam" id="PF02580">
    <property type="entry name" value="Tyr_Deacylase"/>
    <property type="match status" value="1"/>
</dbReference>
<sequence length="96" mass="10942">MKAVVQRVVKASVSVNNEVVSSIGRGLCVLIGISRDDTPKDMEYMVRKVLNLRLFDDANGKRWNHSIKDKGFEILCVSQMEYLVLTCKSIYKMMDL</sequence>
<dbReference type="SUPFAM" id="SSF69500">
    <property type="entry name" value="DTD-like"/>
    <property type="match status" value="1"/>
</dbReference>
<proteinExistence type="inferred from homology"/>
<evidence type="ECO:0000256" key="4">
    <source>
        <dbReference type="ARBA" id="ARBA00048018"/>
    </source>
</evidence>
<accession>A0ABM1T1H9</accession>
<keyword evidence="5" id="KW-1185">Reference proteome</keyword>
<evidence type="ECO:0000256" key="1">
    <source>
        <dbReference type="ARBA" id="ARBA00009673"/>
    </source>
</evidence>
<comment type="similarity">
    <text evidence="1">Belongs to the DTD family.</text>
</comment>
<dbReference type="InterPro" id="IPR023509">
    <property type="entry name" value="DTD-like_sf"/>
</dbReference>
<protein>
    <recommendedName>
        <fullName evidence="2">D-aminoacyl-tRNA deacylase</fullName>
        <ecNumber evidence="2">3.1.1.96</ecNumber>
    </recommendedName>
</protein>
<comment type="catalytic activity">
    <reaction evidence="4">
        <text>a D-aminoacyl-tRNA + H2O = a tRNA + a D-alpha-amino acid + H(+)</text>
        <dbReference type="Rhea" id="RHEA:13953"/>
        <dbReference type="Rhea" id="RHEA-COMP:10123"/>
        <dbReference type="Rhea" id="RHEA-COMP:10124"/>
        <dbReference type="ChEBI" id="CHEBI:15377"/>
        <dbReference type="ChEBI" id="CHEBI:15378"/>
        <dbReference type="ChEBI" id="CHEBI:59871"/>
        <dbReference type="ChEBI" id="CHEBI:78442"/>
        <dbReference type="ChEBI" id="CHEBI:79333"/>
        <dbReference type="EC" id="3.1.1.96"/>
    </reaction>
</comment>
<evidence type="ECO:0000313" key="6">
    <source>
        <dbReference type="RefSeq" id="XP_022249735.1"/>
    </source>
</evidence>
<dbReference type="PANTHER" id="PTHR10472:SF5">
    <property type="entry name" value="D-AMINOACYL-TRNA DEACYLASE 1"/>
    <property type="match status" value="1"/>
</dbReference>
<dbReference type="EC" id="3.1.1.96" evidence="2"/>
<dbReference type="InterPro" id="IPR003732">
    <property type="entry name" value="Daa-tRNA_deacyls_DTD"/>
</dbReference>
<comment type="catalytic activity">
    <reaction evidence="3">
        <text>glycyl-tRNA(Ala) + H2O = tRNA(Ala) + glycine + H(+)</text>
        <dbReference type="Rhea" id="RHEA:53744"/>
        <dbReference type="Rhea" id="RHEA-COMP:9657"/>
        <dbReference type="Rhea" id="RHEA-COMP:13640"/>
        <dbReference type="ChEBI" id="CHEBI:15377"/>
        <dbReference type="ChEBI" id="CHEBI:15378"/>
        <dbReference type="ChEBI" id="CHEBI:57305"/>
        <dbReference type="ChEBI" id="CHEBI:78442"/>
        <dbReference type="ChEBI" id="CHEBI:78522"/>
        <dbReference type="EC" id="3.1.1.96"/>
    </reaction>
</comment>
<dbReference type="Gene3D" id="3.50.80.10">
    <property type="entry name" value="D-tyrosyl-tRNA(Tyr) deacylase"/>
    <property type="match status" value="1"/>
</dbReference>
<dbReference type="GeneID" id="106466076"/>
<organism evidence="5 6">
    <name type="scientific">Limulus polyphemus</name>
    <name type="common">Atlantic horseshoe crab</name>
    <dbReference type="NCBI Taxonomy" id="6850"/>
    <lineage>
        <taxon>Eukaryota</taxon>
        <taxon>Metazoa</taxon>
        <taxon>Ecdysozoa</taxon>
        <taxon>Arthropoda</taxon>
        <taxon>Chelicerata</taxon>
        <taxon>Merostomata</taxon>
        <taxon>Xiphosura</taxon>
        <taxon>Limulidae</taxon>
        <taxon>Limulus</taxon>
    </lineage>
</organism>
<gene>
    <name evidence="6" type="primary">LOC106466076</name>
</gene>
<evidence type="ECO:0000256" key="2">
    <source>
        <dbReference type="ARBA" id="ARBA00013056"/>
    </source>
</evidence>
<evidence type="ECO:0000313" key="5">
    <source>
        <dbReference type="Proteomes" id="UP000694941"/>
    </source>
</evidence>